<dbReference type="InterPro" id="IPR046756">
    <property type="entry name" value="VAS1/VOA1_TM"/>
</dbReference>
<dbReference type="GO" id="GO:0071555">
    <property type="term" value="P:cell wall organization"/>
    <property type="evidence" value="ECO:0007669"/>
    <property type="project" value="UniProtKB-KW"/>
</dbReference>
<evidence type="ECO:0000256" key="3">
    <source>
        <dbReference type="ARBA" id="ARBA00022089"/>
    </source>
</evidence>
<dbReference type="PANTHER" id="PTHR28285">
    <property type="entry name" value="PROTEIN BIG1"/>
    <property type="match status" value="1"/>
</dbReference>
<evidence type="ECO:0000256" key="4">
    <source>
        <dbReference type="ARBA" id="ARBA00022692"/>
    </source>
</evidence>
<feature type="domain" description="V-type proton ATPase subunit S1/VOA1 transmembrane" evidence="12">
    <location>
        <begin position="249"/>
        <end position="288"/>
    </location>
</feature>
<dbReference type="Proteomes" id="UP000800035">
    <property type="component" value="Unassembled WGS sequence"/>
</dbReference>
<gene>
    <name evidence="13" type="ORF">CC80DRAFT_496837</name>
</gene>
<name>A0A6A5TF58_9PLEO</name>
<dbReference type="Pfam" id="PF20520">
    <property type="entry name" value="Ac45-VOA1_TM"/>
    <property type="match status" value="1"/>
</dbReference>
<comment type="similarity">
    <text evidence="2">Belongs to the BIG1 family.</text>
</comment>
<keyword evidence="14" id="KW-1185">Reference proteome</keyword>
<evidence type="ECO:0000256" key="7">
    <source>
        <dbReference type="ARBA" id="ARBA00022989"/>
    </source>
</evidence>
<evidence type="ECO:0000313" key="14">
    <source>
        <dbReference type="Proteomes" id="UP000800035"/>
    </source>
</evidence>
<dbReference type="GO" id="GO:0005789">
    <property type="term" value="C:endoplasmic reticulum membrane"/>
    <property type="evidence" value="ECO:0007669"/>
    <property type="project" value="UniProtKB-SubCell"/>
</dbReference>
<comment type="subcellular location">
    <subcellularLocation>
        <location evidence="1">Endoplasmic reticulum membrane</location>
        <topology evidence="1">Single-pass type I membrane protein</topology>
    </subcellularLocation>
</comment>
<accession>A0A6A5TF58</accession>
<dbReference type="GO" id="GO:0009272">
    <property type="term" value="P:fungal-type cell wall biogenesis"/>
    <property type="evidence" value="ECO:0007669"/>
    <property type="project" value="TreeGrafter"/>
</dbReference>
<dbReference type="PANTHER" id="PTHR28285:SF1">
    <property type="entry name" value="PROTEIN BIG1"/>
    <property type="match status" value="1"/>
</dbReference>
<dbReference type="GO" id="GO:0006078">
    <property type="term" value="P:(1-&gt;6)-beta-D-glucan biosynthetic process"/>
    <property type="evidence" value="ECO:0007669"/>
    <property type="project" value="TreeGrafter"/>
</dbReference>
<keyword evidence="8 10" id="KW-0472">Membrane</keyword>
<protein>
    <recommendedName>
        <fullName evidence="3">Protein BIG1</fullName>
    </recommendedName>
</protein>
<evidence type="ECO:0000256" key="5">
    <source>
        <dbReference type="ARBA" id="ARBA00022729"/>
    </source>
</evidence>
<sequence length="298" mass="32902">MVKTLVGALALAAIPSALAFRNTSPFFLFSTAELLIPGAENEIAQLDDVTGRIKDVLKSCPTKTYILMEHEGACLDDYHDSHSAPRLSHYLSGKEEKVRTTLVVPDVIGKSATVKSAFESPAQDISDYIRKQCGTEVVHVIKPERKELTEGSRRVSTETSNGLRSAIRGSLQDFDAKLEDSIIDKAGSDDYTVIYTTTPPLTHNSPAGKSTYEMESPFNDAVQMELKRDLSSHTRDKLAREGGLFEKYQYFSPGIFMAFLAIIPMFSIIFVGLRALTSLEVSYFAFSKEMGPAAQRKQ</sequence>
<keyword evidence="4 10" id="KW-0812">Transmembrane</keyword>
<dbReference type="EMBL" id="ML977026">
    <property type="protein sequence ID" value="KAF1950389.1"/>
    <property type="molecule type" value="Genomic_DNA"/>
</dbReference>
<organism evidence="13 14">
    <name type="scientific">Byssothecium circinans</name>
    <dbReference type="NCBI Taxonomy" id="147558"/>
    <lineage>
        <taxon>Eukaryota</taxon>
        <taxon>Fungi</taxon>
        <taxon>Dikarya</taxon>
        <taxon>Ascomycota</taxon>
        <taxon>Pezizomycotina</taxon>
        <taxon>Dothideomycetes</taxon>
        <taxon>Pleosporomycetidae</taxon>
        <taxon>Pleosporales</taxon>
        <taxon>Massarineae</taxon>
        <taxon>Massarinaceae</taxon>
        <taxon>Byssothecium</taxon>
    </lineage>
</organism>
<keyword evidence="6" id="KW-0256">Endoplasmic reticulum</keyword>
<proteinExistence type="inferred from homology"/>
<feature type="transmembrane region" description="Helical" evidence="10">
    <location>
        <begin position="250"/>
        <end position="273"/>
    </location>
</feature>
<dbReference type="OrthoDB" id="9985059at2759"/>
<evidence type="ECO:0000256" key="10">
    <source>
        <dbReference type="SAM" id="Phobius"/>
    </source>
</evidence>
<evidence type="ECO:0000256" key="8">
    <source>
        <dbReference type="ARBA" id="ARBA00023136"/>
    </source>
</evidence>
<evidence type="ECO:0000313" key="13">
    <source>
        <dbReference type="EMBL" id="KAF1950389.1"/>
    </source>
</evidence>
<evidence type="ECO:0000256" key="11">
    <source>
        <dbReference type="SAM" id="SignalP"/>
    </source>
</evidence>
<dbReference type="AlphaFoldDB" id="A0A6A5TF58"/>
<keyword evidence="9" id="KW-0961">Cell wall biogenesis/degradation</keyword>
<evidence type="ECO:0000256" key="2">
    <source>
        <dbReference type="ARBA" id="ARBA00008203"/>
    </source>
</evidence>
<evidence type="ECO:0000256" key="1">
    <source>
        <dbReference type="ARBA" id="ARBA00004115"/>
    </source>
</evidence>
<keyword evidence="5 11" id="KW-0732">Signal</keyword>
<evidence type="ECO:0000256" key="9">
    <source>
        <dbReference type="ARBA" id="ARBA00023316"/>
    </source>
</evidence>
<evidence type="ECO:0000256" key="6">
    <source>
        <dbReference type="ARBA" id="ARBA00022824"/>
    </source>
</evidence>
<keyword evidence="7 10" id="KW-1133">Transmembrane helix</keyword>
<feature type="signal peptide" evidence="11">
    <location>
        <begin position="1"/>
        <end position="19"/>
    </location>
</feature>
<reference evidence="13" key="1">
    <citation type="journal article" date="2020" name="Stud. Mycol.">
        <title>101 Dothideomycetes genomes: a test case for predicting lifestyles and emergence of pathogens.</title>
        <authorList>
            <person name="Haridas S."/>
            <person name="Albert R."/>
            <person name="Binder M."/>
            <person name="Bloem J."/>
            <person name="Labutti K."/>
            <person name="Salamov A."/>
            <person name="Andreopoulos B."/>
            <person name="Baker S."/>
            <person name="Barry K."/>
            <person name="Bills G."/>
            <person name="Bluhm B."/>
            <person name="Cannon C."/>
            <person name="Castanera R."/>
            <person name="Culley D."/>
            <person name="Daum C."/>
            <person name="Ezra D."/>
            <person name="Gonzalez J."/>
            <person name="Henrissat B."/>
            <person name="Kuo A."/>
            <person name="Liang C."/>
            <person name="Lipzen A."/>
            <person name="Lutzoni F."/>
            <person name="Magnuson J."/>
            <person name="Mondo S."/>
            <person name="Nolan M."/>
            <person name="Ohm R."/>
            <person name="Pangilinan J."/>
            <person name="Park H.-J."/>
            <person name="Ramirez L."/>
            <person name="Alfaro M."/>
            <person name="Sun H."/>
            <person name="Tritt A."/>
            <person name="Yoshinaga Y."/>
            <person name="Zwiers L.-H."/>
            <person name="Turgeon B."/>
            <person name="Goodwin S."/>
            <person name="Spatafora J."/>
            <person name="Crous P."/>
            <person name="Grigoriev I."/>
        </authorList>
    </citation>
    <scope>NUCLEOTIDE SEQUENCE</scope>
    <source>
        <strain evidence="13">CBS 675.92</strain>
    </source>
</reference>
<evidence type="ECO:0000259" key="12">
    <source>
        <dbReference type="Pfam" id="PF20520"/>
    </source>
</evidence>
<dbReference type="InterPro" id="IPR037654">
    <property type="entry name" value="Big1"/>
</dbReference>
<feature type="chain" id="PRO_5025540008" description="Protein BIG1" evidence="11">
    <location>
        <begin position="20"/>
        <end position="298"/>
    </location>
</feature>